<dbReference type="PATRIC" id="fig|1299334.3.peg.8976"/>
<gene>
    <name evidence="2" type="ORF">I553_7218</name>
</gene>
<feature type="region of interest" description="Disordered" evidence="1">
    <location>
        <begin position="1"/>
        <end position="22"/>
    </location>
</feature>
<evidence type="ECO:0000313" key="2">
    <source>
        <dbReference type="EMBL" id="EUA14096.1"/>
    </source>
</evidence>
<accession>X7Z4X8</accession>
<dbReference type="EMBL" id="JAOB01000081">
    <property type="protein sequence ID" value="EUA14096.1"/>
    <property type="molecule type" value="Genomic_DNA"/>
</dbReference>
<name>X7Z4X8_MYCXE</name>
<sequence length="46" mass="4768">MIDRLLAGAGNRPQPRSDPDDAAVVLTGDGRTVISTDMLVQAGIFG</sequence>
<evidence type="ECO:0000256" key="1">
    <source>
        <dbReference type="SAM" id="MobiDB-lite"/>
    </source>
</evidence>
<protein>
    <submittedName>
        <fullName evidence="2">Uncharacterized protein</fullName>
    </submittedName>
</protein>
<organism evidence="2">
    <name type="scientific">Mycobacterium xenopi 4042</name>
    <dbReference type="NCBI Taxonomy" id="1299334"/>
    <lineage>
        <taxon>Bacteria</taxon>
        <taxon>Bacillati</taxon>
        <taxon>Actinomycetota</taxon>
        <taxon>Actinomycetes</taxon>
        <taxon>Mycobacteriales</taxon>
        <taxon>Mycobacteriaceae</taxon>
        <taxon>Mycobacterium</taxon>
    </lineage>
</organism>
<proteinExistence type="predicted"/>
<comment type="caution">
    <text evidence="2">The sequence shown here is derived from an EMBL/GenBank/DDBJ whole genome shotgun (WGS) entry which is preliminary data.</text>
</comment>
<dbReference type="AlphaFoldDB" id="X7Z4X8"/>
<reference evidence="2" key="1">
    <citation type="submission" date="2014-01" db="EMBL/GenBank/DDBJ databases">
        <authorList>
            <person name="Brown-Elliot B."/>
            <person name="Wallace R."/>
            <person name="Lenaerts A."/>
            <person name="Ordway D."/>
            <person name="DeGroote M.A."/>
            <person name="Parker T."/>
            <person name="Sizemore C."/>
            <person name="Tallon L.J."/>
            <person name="Sadzewicz L.K."/>
            <person name="Sengamalay N."/>
            <person name="Fraser C.M."/>
            <person name="Hine E."/>
            <person name="Shefchek K.A."/>
            <person name="Das S.P."/>
            <person name="Tettelin H."/>
        </authorList>
    </citation>
    <scope>NUCLEOTIDE SEQUENCE [LARGE SCALE GENOMIC DNA]</scope>
    <source>
        <strain evidence="2">4042</strain>
    </source>
</reference>